<organism evidence="2 3">
    <name type="scientific">Vibrio lentus</name>
    <dbReference type="NCBI Taxonomy" id="136468"/>
    <lineage>
        <taxon>Bacteria</taxon>
        <taxon>Pseudomonadati</taxon>
        <taxon>Pseudomonadota</taxon>
        <taxon>Gammaproteobacteria</taxon>
        <taxon>Vibrionales</taxon>
        <taxon>Vibrionaceae</taxon>
        <taxon>Vibrio</taxon>
    </lineage>
</organism>
<proteinExistence type="predicted"/>
<name>A0A2N7JUF7_9VIBR</name>
<dbReference type="Proteomes" id="UP000235406">
    <property type="component" value="Unassembled WGS sequence"/>
</dbReference>
<protein>
    <recommendedName>
        <fullName evidence="1">Capsule biosynthesis GfcC-like C-terminal domain-containing protein</fullName>
    </recommendedName>
</protein>
<evidence type="ECO:0000313" key="2">
    <source>
        <dbReference type="EMBL" id="PMM62555.1"/>
    </source>
</evidence>
<evidence type="ECO:0000259" key="1">
    <source>
        <dbReference type="Pfam" id="PF06251"/>
    </source>
</evidence>
<dbReference type="RefSeq" id="WP_102438691.1">
    <property type="nucleotide sequence ID" value="NZ_CAWNVI010000174.1"/>
</dbReference>
<dbReference type="Pfam" id="PF06251">
    <property type="entry name" value="Caps_syn_GfcC_C"/>
    <property type="match status" value="1"/>
</dbReference>
<reference evidence="3" key="1">
    <citation type="submission" date="2016-07" db="EMBL/GenBank/DDBJ databases">
        <title>Nontailed viruses are major unrecognized killers of bacteria in the ocean.</title>
        <authorList>
            <person name="Kauffman K."/>
            <person name="Hussain F."/>
            <person name="Yang J."/>
            <person name="Arevalo P."/>
            <person name="Brown J."/>
            <person name="Cutler M."/>
            <person name="Kelly L."/>
            <person name="Polz M.F."/>
        </authorList>
    </citation>
    <scope>NUCLEOTIDE SEQUENCE [LARGE SCALE GENOMIC DNA]</scope>
    <source>
        <strain evidence="3">10N.261.46.F8</strain>
    </source>
</reference>
<comment type="caution">
    <text evidence="2">The sequence shown here is derived from an EMBL/GenBank/DDBJ whole genome shotgun (WGS) entry which is preliminary data.</text>
</comment>
<sequence length="307" mass="34020">MMNYISHASKMTGRRLPLVRALLTVRSTLTMRALLTLSALLSLCTFSYVSAASNVVTPSVKTTIELPLRGVTLEYKANVRLLQVLDDANASSNENAIGSIGYFPLSAQLFDKTNTEANESKKAIEAKKRNVFNQLDAFSVEEPEAKLVKQQLASFQYLNRVFIELDRNAVISQSDKNPLLVSSSHTNKSSTSQTQMFSLYLPQRPTSIQLMGAMKESVTMSLIEHGTLNDYLDALPNGFVGESADKSVAYVVQPDGVVQTIQYAYWNEQPVYLAPGAIVFMAFYSLPSEYSTLNQDIVDLLRHKVVL</sequence>
<dbReference type="EMBL" id="MCZK01000174">
    <property type="protein sequence ID" value="PMM62555.1"/>
    <property type="molecule type" value="Genomic_DNA"/>
</dbReference>
<dbReference type="AlphaFoldDB" id="A0A2N7JUF7"/>
<dbReference type="OrthoDB" id="5814422at2"/>
<dbReference type="Gene3D" id="3.10.560.10">
    <property type="entry name" value="Outer membrane lipoprotein wza domain like"/>
    <property type="match status" value="1"/>
</dbReference>
<gene>
    <name evidence="2" type="ORF">BCT49_18740</name>
</gene>
<accession>A0A2N7JUF7</accession>
<feature type="domain" description="Capsule biosynthesis GfcC-like C-terminal" evidence="1">
    <location>
        <begin position="218"/>
        <end position="305"/>
    </location>
</feature>
<evidence type="ECO:0000313" key="3">
    <source>
        <dbReference type="Proteomes" id="UP000235406"/>
    </source>
</evidence>
<dbReference type="InterPro" id="IPR010425">
    <property type="entry name" value="Caps_synth_GfcC-like_C"/>
</dbReference>